<feature type="active site" evidence="8 10">
    <location>
        <position position="817"/>
    </location>
</feature>
<dbReference type="Gene3D" id="1.10.8.60">
    <property type="match status" value="1"/>
</dbReference>
<dbReference type="Proteomes" id="UP001219933">
    <property type="component" value="Chromosome 1"/>
</dbReference>
<protein>
    <recommendedName>
        <fullName evidence="7">Lon protease homolog</fullName>
        <ecNumber evidence="7">3.4.21.-</ecNumber>
    </recommendedName>
</protein>
<dbReference type="InterPro" id="IPR003959">
    <property type="entry name" value="ATPase_AAA_core"/>
</dbReference>
<reference evidence="13" key="1">
    <citation type="submission" date="2023-03" db="EMBL/GenBank/DDBJ databases">
        <title>Mating type loci evolution in Malassezia.</title>
        <authorList>
            <person name="Coelho M.A."/>
        </authorList>
    </citation>
    <scope>NUCLEOTIDE SEQUENCE</scope>
    <source>
        <strain evidence="13">CBS 11721</strain>
    </source>
</reference>
<dbReference type="InterPro" id="IPR014721">
    <property type="entry name" value="Ribsml_uS5_D2-typ_fold_subgr"/>
</dbReference>
<dbReference type="InterPro" id="IPR008268">
    <property type="entry name" value="Peptidase_S16_AS"/>
</dbReference>
<dbReference type="Gene3D" id="3.40.50.300">
    <property type="entry name" value="P-loop containing nucleotide triphosphate hydrolases"/>
    <property type="match status" value="1"/>
</dbReference>
<dbReference type="InterPro" id="IPR054594">
    <property type="entry name" value="Lon_lid"/>
</dbReference>
<evidence type="ECO:0000256" key="11">
    <source>
        <dbReference type="SAM" id="MobiDB-lite"/>
    </source>
</evidence>
<dbReference type="Pfam" id="PF05362">
    <property type="entry name" value="Lon_C"/>
    <property type="match status" value="1"/>
</dbReference>
<evidence type="ECO:0000313" key="14">
    <source>
        <dbReference type="Proteomes" id="UP001219933"/>
    </source>
</evidence>
<dbReference type="SUPFAM" id="SSF52540">
    <property type="entry name" value="P-loop containing nucleoside triphosphate hydrolases"/>
    <property type="match status" value="1"/>
</dbReference>
<accession>A0AAF0EVC7</accession>
<gene>
    <name evidence="13" type="ORF">MCUN1_000136</name>
</gene>
<dbReference type="Gene3D" id="2.30.130.40">
    <property type="entry name" value="LON domain-like"/>
    <property type="match status" value="1"/>
</dbReference>
<dbReference type="GO" id="GO:0016887">
    <property type="term" value="F:ATP hydrolysis activity"/>
    <property type="evidence" value="ECO:0007669"/>
    <property type="project" value="InterPro"/>
</dbReference>
<evidence type="ECO:0000313" key="13">
    <source>
        <dbReference type="EMBL" id="WFD33323.1"/>
    </source>
</evidence>
<dbReference type="EC" id="3.4.21.-" evidence="7"/>
<feature type="region of interest" description="Disordered" evidence="11">
    <location>
        <begin position="305"/>
        <end position="339"/>
    </location>
</feature>
<evidence type="ECO:0000256" key="6">
    <source>
        <dbReference type="ARBA" id="ARBA00050665"/>
    </source>
</evidence>
<dbReference type="GO" id="GO:0030163">
    <property type="term" value="P:protein catabolic process"/>
    <property type="evidence" value="ECO:0007669"/>
    <property type="project" value="InterPro"/>
</dbReference>
<feature type="active site" evidence="8 10">
    <location>
        <position position="860"/>
    </location>
</feature>
<evidence type="ECO:0000256" key="10">
    <source>
        <dbReference type="PROSITE-ProRule" id="PRU01122"/>
    </source>
</evidence>
<evidence type="ECO:0000256" key="4">
    <source>
        <dbReference type="ARBA" id="ARBA00022825"/>
    </source>
</evidence>
<evidence type="ECO:0000256" key="7">
    <source>
        <dbReference type="PIRNR" id="PIRNR001174"/>
    </source>
</evidence>
<feature type="domain" description="Lon proteolytic" evidence="12">
    <location>
        <begin position="725"/>
        <end position="912"/>
    </location>
</feature>
<dbReference type="FunFam" id="3.40.50.300:FF:000021">
    <property type="entry name" value="Lon protease homolog"/>
    <property type="match status" value="1"/>
</dbReference>
<dbReference type="Pfam" id="PF00004">
    <property type="entry name" value="AAA"/>
    <property type="match status" value="1"/>
</dbReference>
<dbReference type="GO" id="GO:0004252">
    <property type="term" value="F:serine-type endopeptidase activity"/>
    <property type="evidence" value="ECO:0007669"/>
    <property type="project" value="UniProtKB-UniRule"/>
</dbReference>
<sequence>MTDTDGAYSRIPVLELPYPLVLHPGLVLSVPLKQQYTLSLLKAAMHERNSSSQGAPQSDSDAAVTPVANRPLMLACVPRGVNSSEGEMPEWGCVGRVIRLVNQPGSDTRLVLSGVGRARIEALVEPQPTRALPAHINIVRIKTYIDNASAPIADNAAASEMRTVARQLLDILTGEEYQANGARSAVAALPLLPPSFSRRFKSVLRAKDVAHGALADVAMGALGGACAWEDRVMHLSLTEPNARVTVTTRVLERGIQRARAMREVAAAVPSSMQGPNAEALIRAQIQSLLAQVAAIHPTMRVMINEQRGDSSPLVRRTISGPPAPPPNEQEAENDEDADEVSELAERIEKADLSEDARRISQRELKRLRRLPPQAMERSVIIHYLETLCEMPWGKTTADFPPNELSIPESLAADIPNEELVARAQRILDADHYGLEKLKRRLVEYLAVLQLRRSQVEAEQPKSDGGESSARSPAPVRYRAPILLLVGPPGTGKTSIARSLAAALRRPFVRVSLGGVRDEAEIRGHRRTYVGAMPGMIADGLRRAKTSDCVMLLDEVDKLSSGSGVHGDPSAAMLEVLDPEQNGAFKDHYIQVPIDLSRVLFVATANSLDTISAPLLDRTEVVDVAGYTYDEKVAIARRHLLPKQVREQGLKQEELSMADDVLLFVATNYTREAGVRTMERRIADIVRAKAVEYAARDGKYVSRVTSADVERILGPPMYESEVPDAQGVPGVSTGLAYQGSGIGGILHIETALLPPGNAELRHTGSLGEVISESAELAFAWVKSHAFALGITHTREEPFPQNDVHLHLPMGAVPKDGPSAGVALTCALVSLYLGVPLDPHVAITGEVTLRGHVSPVGGIKEKIVGAHRAGITKVVLPARNKKDYDADVPESVRKELKAVFVSTVLEALGAAFGVELEERISTLHGSLEGHRRLQELELPISRL</sequence>
<dbReference type="PROSITE" id="PS51786">
    <property type="entry name" value="LON_PROTEOLYTIC"/>
    <property type="match status" value="1"/>
</dbReference>
<keyword evidence="1 7" id="KW-0645">Protease</keyword>
<dbReference type="SMART" id="SM00382">
    <property type="entry name" value="AAA"/>
    <property type="match status" value="1"/>
</dbReference>
<keyword evidence="5 7" id="KW-0067">ATP-binding</keyword>
<keyword evidence="2 7" id="KW-0547">Nucleotide-binding</keyword>
<evidence type="ECO:0000256" key="9">
    <source>
        <dbReference type="PIRSR" id="PIRSR001174-2"/>
    </source>
</evidence>
<dbReference type="Gene3D" id="3.30.230.10">
    <property type="match status" value="1"/>
</dbReference>
<dbReference type="GO" id="GO:0005524">
    <property type="term" value="F:ATP binding"/>
    <property type="evidence" value="ECO:0007669"/>
    <property type="project" value="UniProtKB-KW"/>
</dbReference>
<dbReference type="GO" id="GO:0006508">
    <property type="term" value="P:proteolysis"/>
    <property type="evidence" value="ECO:0007669"/>
    <property type="project" value="UniProtKB-KW"/>
</dbReference>
<comment type="catalytic activity">
    <reaction evidence="6">
        <text>Hydrolysis of proteins in presence of ATP.</text>
        <dbReference type="EC" id="3.4.21.53"/>
    </reaction>
</comment>
<dbReference type="AlphaFoldDB" id="A0AAF0EVC7"/>
<keyword evidence="14" id="KW-1185">Reference proteome</keyword>
<keyword evidence="4 7" id="KW-0720">Serine protease</keyword>
<dbReference type="InterPro" id="IPR020568">
    <property type="entry name" value="Ribosomal_Su5_D2-typ_SF"/>
</dbReference>
<dbReference type="InterPro" id="IPR004815">
    <property type="entry name" value="Lon_bac/euk-typ"/>
</dbReference>
<dbReference type="Gene3D" id="1.20.5.5270">
    <property type="match status" value="1"/>
</dbReference>
<dbReference type="SUPFAM" id="SSF54211">
    <property type="entry name" value="Ribosomal protein S5 domain 2-like"/>
    <property type="match status" value="1"/>
</dbReference>
<evidence type="ECO:0000259" key="12">
    <source>
        <dbReference type="PROSITE" id="PS51786"/>
    </source>
</evidence>
<dbReference type="EMBL" id="CP119877">
    <property type="protein sequence ID" value="WFD33323.1"/>
    <property type="molecule type" value="Genomic_DNA"/>
</dbReference>
<dbReference type="NCBIfam" id="TIGR00763">
    <property type="entry name" value="lon"/>
    <property type="match status" value="1"/>
</dbReference>
<dbReference type="InterPro" id="IPR003593">
    <property type="entry name" value="AAA+_ATPase"/>
</dbReference>
<dbReference type="CDD" id="cd19500">
    <property type="entry name" value="RecA-like_Lon"/>
    <property type="match status" value="1"/>
</dbReference>
<evidence type="ECO:0000256" key="2">
    <source>
        <dbReference type="ARBA" id="ARBA00022741"/>
    </source>
</evidence>
<comment type="similarity">
    <text evidence="7 10">Belongs to the peptidase S16 family.</text>
</comment>
<proteinExistence type="inferred from homology"/>
<evidence type="ECO:0000256" key="5">
    <source>
        <dbReference type="ARBA" id="ARBA00022840"/>
    </source>
</evidence>
<dbReference type="PROSITE" id="PS01046">
    <property type="entry name" value="LON_SER"/>
    <property type="match status" value="1"/>
</dbReference>
<evidence type="ECO:0000256" key="1">
    <source>
        <dbReference type="ARBA" id="ARBA00022670"/>
    </source>
</evidence>
<dbReference type="InterPro" id="IPR008269">
    <property type="entry name" value="Lon_proteolytic"/>
</dbReference>
<dbReference type="InterPro" id="IPR027417">
    <property type="entry name" value="P-loop_NTPase"/>
</dbReference>
<keyword evidence="3 7" id="KW-0378">Hydrolase</keyword>
<dbReference type="InterPro" id="IPR027065">
    <property type="entry name" value="Lon_Prtase"/>
</dbReference>
<organism evidence="13 14">
    <name type="scientific">Malassezia cuniculi</name>
    <dbReference type="NCBI Taxonomy" id="948313"/>
    <lineage>
        <taxon>Eukaryota</taxon>
        <taxon>Fungi</taxon>
        <taxon>Dikarya</taxon>
        <taxon>Basidiomycota</taxon>
        <taxon>Ustilaginomycotina</taxon>
        <taxon>Malasseziomycetes</taxon>
        <taxon>Malasseziales</taxon>
        <taxon>Malasseziaceae</taxon>
        <taxon>Malassezia</taxon>
    </lineage>
</organism>
<feature type="compositionally biased region" description="Acidic residues" evidence="11">
    <location>
        <begin position="329"/>
        <end position="339"/>
    </location>
</feature>
<feature type="binding site" evidence="9">
    <location>
        <begin position="486"/>
        <end position="493"/>
    </location>
    <ligand>
        <name>ATP</name>
        <dbReference type="ChEBI" id="CHEBI:30616"/>
    </ligand>
</feature>
<evidence type="ECO:0000256" key="3">
    <source>
        <dbReference type="ARBA" id="ARBA00022801"/>
    </source>
</evidence>
<name>A0AAF0EVC7_9BASI</name>
<dbReference type="GO" id="GO:0004176">
    <property type="term" value="F:ATP-dependent peptidase activity"/>
    <property type="evidence" value="ECO:0007669"/>
    <property type="project" value="UniProtKB-UniRule"/>
</dbReference>
<dbReference type="PRINTS" id="PR00830">
    <property type="entry name" value="ENDOLAPTASE"/>
</dbReference>
<dbReference type="InterPro" id="IPR046336">
    <property type="entry name" value="Lon_prtase_N_sf"/>
</dbReference>
<dbReference type="Pfam" id="PF22667">
    <property type="entry name" value="Lon_lid"/>
    <property type="match status" value="1"/>
</dbReference>
<dbReference type="PANTHER" id="PTHR10046">
    <property type="entry name" value="ATP DEPENDENT LON PROTEASE FAMILY MEMBER"/>
    <property type="match status" value="1"/>
</dbReference>
<evidence type="ECO:0000256" key="8">
    <source>
        <dbReference type="PIRSR" id="PIRSR001174-1"/>
    </source>
</evidence>
<dbReference type="PIRSF" id="PIRSF001174">
    <property type="entry name" value="Lon_proteas"/>
    <property type="match status" value="1"/>
</dbReference>